<organism evidence="1 2">
    <name type="scientific">Diplocarpon rosae</name>
    <dbReference type="NCBI Taxonomy" id="946125"/>
    <lineage>
        <taxon>Eukaryota</taxon>
        <taxon>Fungi</taxon>
        <taxon>Dikarya</taxon>
        <taxon>Ascomycota</taxon>
        <taxon>Pezizomycotina</taxon>
        <taxon>Leotiomycetes</taxon>
        <taxon>Helotiales</taxon>
        <taxon>Drepanopezizaceae</taxon>
        <taxon>Diplocarpon</taxon>
    </lineage>
</organism>
<dbReference type="PANTHER" id="PTHR18901:SF38">
    <property type="entry name" value="PSEUDOURIDINE-5'-PHOSPHATASE"/>
    <property type="match status" value="1"/>
</dbReference>
<evidence type="ECO:0000313" key="1">
    <source>
        <dbReference type="EMBL" id="KAK2624537.1"/>
    </source>
</evidence>
<dbReference type="InterPro" id="IPR023214">
    <property type="entry name" value="HAD_sf"/>
</dbReference>
<dbReference type="InterPro" id="IPR023198">
    <property type="entry name" value="PGP-like_dom2"/>
</dbReference>
<dbReference type="Pfam" id="PF00702">
    <property type="entry name" value="Hydrolase"/>
    <property type="match status" value="1"/>
</dbReference>
<dbReference type="InterPro" id="IPR036412">
    <property type="entry name" value="HAD-like_sf"/>
</dbReference>
<comment type="caution">
    <text evidence="1">The sequence shown here is derived from an EMBL/GenBank/DDBJ whole genome shotgun (WGS) entry which is preliminary data.</text>
</comment>
<reference evidence="1" key="1">
    <citation type="submission" date="2023-06" db="EMBL/GenBank/DDBJ databases">
        <title>Draft genome of Marssonina rosae.</title>
        <authorList>
            <person name="Cheng Q."/>
        </authorList>
    </citation>
    <scope>NUCLEOTIDE SEQUENCE</scope>
    <source>
        <strain evidence="1">R4</strain>
    </source>
</reference>
<dbReference type="AlphaFoldDB" id="A0AAD9SW03"/>
<dbReference type="SUPFAM" id="SSF56784">
    <property type="entry name" value="HAD-like"/>
    <property type="match status" value="1"/>
</dbReference>
<dbReference type="Proteomes" id="UP001285354">
    <property type="component" value="Unassembled WGS sequence"/>
</dbReference>
<accession>A0AAD9SW03</accession>
<gene>
    <name evidence="1" type="ORF">QTJ16_006487</name>
</gene>
<dbReference type="PANTHER" id="PTHR18901">
    <property type="entry name" value="2-DEOXYGLUCOSE-6-PHOSPHATE PHOSPHATASE 2"/>
    <property type="match status" value="1"/>
</dbReference>
<proteinExistence type="predicted"/>
<protein>
    <submittedName>
        <fullName evidence="1">Uncharacterized protein</fullName>
    </submittedName>
</protein>
<name>A0AAD9SW03_9HELO</name>
<dbReference type="InterPro" id="IPR006439">
    <property type="entry name" value="HAD-SF_hydro_IA"/>
</dbReference>
<keyword evidence="2" id="KW-1185">Reference proteome</keyword>
<dbReference type="GO" id="GO:0016791">
    <property type="term" value="F:phosphatase activity"/>
    <property type="evidence" value="ECO:0007669"/>
    <property type="project" value="UniProtKB-ARBA"/>
</dbReference>
<dbReference type="FunFam" id="1.10.150.240:FF:000001">
    <property type="entry name" value="Haloacid dehalogenase-like hydrolase domain"/>
    <property type="match status" value="1"/>
</dbReference>
<dbReference type="Gene3D" id="1.10.150.240">
    <property type="entry name" value="Putative phosphatase, domain 2"/>
    <property type="match status" value="1"/>
</dbReference>
<sequence>MPLAFFHAAHTAFNHSKMVTPKKNFPPARACLFDMDGLLLDSEDKYTICTNTVLNKYGKPNIPWSIKAKMQGRPAPAASDVLHKWASLPISRSQYTAEVQALQKEHFPSCSPLPGVPELLKNLSTATVSPPSPFPPDKTEKKNERVQLALATSSHAWTFALKTAHLEESLLHVFPPSRRVLGDDRRIGPGRGKPSPDIYILALADVNATLNEHEEKIRPEECLVFEDSVPGVEAGRRAGMRVVWCPHPELLGEFKGREDLVLAGRIGEAGCVDMHLVGDEWAEYLETLEAFPYERYGFVVR</sequence>
<dbReference type="EMBL" id="JAUBYV010000010">
    <property type="protein sequence ID" value="KAK2624537.1"/>
    <property type="molecule type" value="Genomic_DNA"/>
</dbReference>
<evidence type="ECO:0000313" key="2">
    <source>
        <dbReference type="Proteomes" id="UP001285354"/>
    </source>
</evidence>
<dbReference type="NCBIfam" id="TIGR01509">
    <property type="entry name" value="HAD-SF-IA-v3"/>
    <property type="match status" value="1"/>
</dbReference>
<dbReference type="Gene3D" id="3.40.50.1000">
    <property type="entry name" value="HAD superfamily/HAD-like"/>
    <property type="match status" value="1"/>
</dbReference>